<dbReference type="EMBL" id="CMVM020000030">
    <property type="status" value="NOT_ANNOTATED_CDS"/>
    <property type="molecule type" value="Genomic_DNA"/>
</dbReference>
<feature type="transmembrane region" description="Helical" evidence="1">
    <location>
        <begin position="173"/>
        <end position="193"/>
    </location>
</feature>
<dbReference type="Proteomes" id="UP000024404">
    <property type="component" value="Unassembled WGS sequence"/>
</dbReference>
<feature type="transmembrane region" description="Helical" evidence="1">
    <location>
        <begin position="6"/>
        <end position="23"/>
    </location>
</feature>
<keyword evidence="3" id="KW-1185">Reference proteome</keyword>
<keyword evidence="1" id="KW-1133">Transmembrane helix</keyword>
<keyword evidence="1" id="KW-0472">Membrane</keyword>
<evidence type="ECO:0000256" key="1">
    <source>
        <dbReference type="SAM" id="Phobius"/>
    </source>
</evidence>
<feature type="transmembrane region" description="Helical" evidence="1">
    <location>
        <begin position="35"/>
        <end position="57"/>
    </location>
</feature>
<reference evidence="2" key="2">
    <citation type="submission" date="2022-06" db="UniProtKB">
        <authorList>
            <consortium name="EnsemblMetazoa"/>
        </authorList>
    </citation>
    <scope>IDENTIFICATION</scope>
</reference>
<feature type="transmembrane region" description="Helical" evidence="1">
    <location>
        <begin position="134"/>
        <end position="153"/>
    </location>
</feature>
<evidence type="ECO:0000313" key="3">
    <source>
        <dbReference type="Proteomes" id="UP000024404"/>
    </source>
</evidence>
<organism evidence="2 3">
    <name type="scientific">Onchocerca volvulus</name>
    <dbReference type="NCBI Taxonomy" id="6282"/>
    <lineage>
        <taxon>Eukaryota</taxon>
        <taxon>Metazoa</taxon>
        <taxon>Ecdysozoa</taxon>
        <taxon>Nematoda</taxon>
        <taxon>Chromadorea</taxon>
        <taxon>Rhabditida</taxon>
        <taxon>Spirurina</taxon>
        <taxon>Spiruromorpha</taxon>
        <taxon>Filarioidea</taxon>
        <taxon>Onchocercidae</taxon>
        <taxon>Onchocerca</taxon>
    </lineage>
</organism>
<accession>A0A8R1XN35</accession>
<feature type="transmembrane region" description="Helical" evidence="1">
    <location>
        <begin position="77"/>
        <end position="98"/>
    </location>
</feature>
<dbReference type="EnsemblMetazoa" id="OVOC1206.1">
    <property type="protein sequence ID" value="OVOC1206.1"/>
    <property type="gene ID" value="WBGene00238015"/>
</dbReference>
<reference evidence="3" key="1">
    <citation type="submission" date="2013-10" db="EMBL/GenBank/DDBJ databases">
        <title>Genome sequencing of Onchocerca volvulus.</title>
        <authorList>
            <person name="Cotton J."/>
            <person name="Tsai J."/>
            <person name="Stanley E."/>
            <person name="Tracey A."/>
            <person name="Holroyd N."/>
            <person name="Lustigman S."/>
            <person name="Berriman M."/>
        </authorList>
    </citation>
    <scope>NUCLEOTIDE SEQUENCE</scope>
</reference>
<sequence length="231" mass="26989">MLVIFEYYSVLPLLYNISLYDIFKIYQQITHQKNKFLAITFSDYYYCTRIFIAWNLSWKGDCTKSNGKGDTWWRIRYLWALTIPNITFAVHVAIFYSIRRKQRSTADIIRNKKKKILAGRGTNAVKTYDYEWSMLIQAALNCSIMEIGIISFNFLPPLLIKIFGERITIPARIFVNCYAISICAMLPTIYFIYSKGARNIVKEYLAHFLHLKTAFLKTKVVIIGARINVAQ</sequence>
<proteinExistence type="predicted"/>
<protein>
    <submittedName>
        <fullName evidence="2">Uncharacterized protein</fullName>
    </submittedName>
</protein>
<keyword evidence="1" id="KW-0812">Transmembrane</keyword>
<evidence type="ECO:0000313" key="2">
    <source>
        <dbReference type="EnsemblMetazoa" id="OVOC1206.1"/>
    </source>
</evidence>
<dbReference type="AlphaFoldDB" id="A0A8R1XN35"/>
<name>A0A8R1XN35_ONCVO</name>